<evidence type="ECO:0000313" key="6">
    <source>
        <dbReference type="Proteomes" id="UP000663842"/>
    </source>
</evidence>
<sequence length="43" mass="5057">MSQIEKLLSEKGKPLLLHEGYIYSVERTTTTKLIFRCQNRDCI</sequence>
<protein>
    <recommendedName>
        <fullName evidence="4">FLYWCH-type domain-containing protein</fullName>
    </recommendedName>
</protein>
<feature type="domain" description="FLYWCH-type" evidence="4">
    <location>
        <begin position="9"/>
        <end position="40"/>
    </location>
</feature>
<accession>A0A820NDC6</accession>
<evidence type="ECO:0000256" key="1">
    <source>
        <dbReference type="ARBA" id="ARBA00022723"/>
    </source>
</evidence>
<dbReference type="Proteomes" id="UP000663842">
    <property type="component" value="Unassembled WGS sequence"/>
</dbReference>
<evidence type="ECO:0000259" key="4">
    <source>
        <dbReference type="Pfam" id="PF04500"/>
    </source>
</evidence>
<organism evidence="5 6">
    <name type="scientific">Rotaria magnacalcarata</name>
    <dbReference type="NCBI Taxonomy" id="392030"/>
    <lineage>
        <taxon>Eukaryota</taxon>
        <taxon>Metazoa</taxon>
        <taxon>Spiralia</taxon>
        <taxon>Gnathifera</taxon>
        <taxon>Rotifera</taxon>
        <taxon>Eurotatoria</taxon>
        <taxon>Bdelloidea</taxon>
        <taxon>Philodinida</taxon>
        <taxon>Philodinidae</taxon>
        <taxon>Rotaria</taxon>
    </lineage>
</organism>
<gene>
    <name evidence="5" type="ORF">UXM345_LOCUS37785</name>
</gene>
<dbReference type="InterPro" id="IPR007588">
    <property type="entry name" value="Znf_FLYWCH"/>
</dbReference>
<evidence type="ECO:0000313" key="5">
    <source>
        <dbReference type="EMBL" id="CAF4389781.1"/>
    </source>
</evidence>
<comment type="caution">
    <text evidence="5">The sequence shown here is derived from an EMBL/GenBank/DDBJ whole genome shotgun (WGS) entry which is preliminary data.</text>
</comment>
<dbReference type="GO" id="GO:0008270">
    <property type="term" value="F:zinc ion binding"/>
    <property type="evidence" value="ECO:0007669"/>
    <property type="project" value="UniProtKB-KW"/>
</dbReference>
<dbReference type="AlphaFoldDB" id="A0A820NDC6"/>
<feature type="non-terminal residue" evidence="5">
    <location>
        <position position="43"/>
    </location>
</feature>
<proteinExistence type="predicted"/>
<reference evidence="5" key="1">
    <citation type="submission" date="2021-02" db="EMBL/GenBank/DDBJ databases">
        <authorList>
            <person name="Nowell W R."/>
        </authorList>
    </citation>
    <scope>NUCLEOTIDE SEQUENCE</scope>
</reference>
<dbReference type="Gene3D" id="2.20.25.240">
    <property type="match status" value="1"/>
</dbReference>
<keyword evidence="3" id="KW-0862">Zinc</keyword>
<dbReference type="Pfam" id="PF04500">
    <property type="entry name" value="FLYWCH"/>
    <property type="match status" value="1"/>
</dbReference>
<dbReference type="EMBL" id="CAJOBF010022025">
    <property type="protein sequence ID" value="CAF4389781.1"/>
    <property type="molecule type" value="Genomic_DNA"/>
</dbReference>
<evidence type="ECO:0000256" key="2">
    <source>
        <dbReference type="ARBA" id="ARBA00022771"/>
    </source>
</evidence>
<keyword evidence="1" id="KW-0479">Metal-binding</keyword>
<keyword evidence="2" id="KW-0863">Zinc-finger</keyword>
<evidence type="ECO:0000256" key="3">
    <source>
        <dbReference type="ARBA" id="ARBA00022833"/>
    </source>
</evidence>
<name>A0A820NDC6_9BILA</name>
<feature type="non-terminal residue" evidence="5">
    <location>
        <position position="1"/>
    </location>
</feature>